<gene>
    <name evidence="1" type="ORF">D5086_0000229220</name>
</gene>
<reference evidence="1" key="1">
    <citation type="submission" date="2018-10" db="EMBL/GenBank/DDBJ databases">
        <title>Population genomic analysis revealed the cold adaptation of white poplar.</title>
        <authorList>
            <person name="Liu Y.-J."/>
        </authorList>
    </citation>
    <scope>NUCLEOTIDE SEQUENCE [LARGE SCALE GENOMIC DNA]</scope>
    <source>
        <strain evidence="1">PAL-ZL1</strain>
    </source>
</reference>
<dbReference type="SUPFAM" id="SSF56672">
    <property type="entry name" value="DNA/RNA polymerases"/>
    <property type="match status" value="1"/>
</dbReference>
<dbReference type="Gene3D" id="3.30.70.270">
    <property type="match status" value="1"/>
</dbReference>
<dbReference type="EMBL" id="RCHU01000838">
    <property type="protein sequence ID" value="TKR90836.1"/>
    <property type="molecule type" value="Genomic_DNA"/>
</dbReference>
<sequence>MDKLIKQHIKYAVVYIDEFHVKKILQMFRENRIIISKKKIEIAKRNISFHGGEIGNGTTMLQPYIAQKILEFPDKLETVEQIQQFCGPAKYARPYFNKLASYLKHIYQKTGKNGQKKFDDQDVKADADY</sequence>
<dbReference type="InterPro" id="IPR043128">
    <property type="entry name" value="Rev_trsase/Diguanyl_cyclase"/>
</dbReference>
<dbReference type="PANTHER" id="PTHR33064">
    <property type="entry name" value="POL PROTEIN"/>
    <property type="match status" value="1"/>
</dbReference>
<dbReference type="AlphaFoldDB" id="A0A4U5P3S1"/>
<comment type="caution">
    <text evidence="1">The sequence shown here is derived from an EMBL/GenBank/DDBJ whole genome shotgun (WGS) entry which is preliminary data.</text>
</comment>
<proteinExistence type="predicted"/>
<dbReference type="InterPro" id="IPR043502">
    <property type="entry name" value="DNA/RNA_pol_sf"/>
</dbReference>
<organism evidence="1">
    <name type="scientific">Populus alba</name>
    <name type="common">White poplar</name>
    <dbReference type="NCBI Taxonomy" id="43335"/>
    <lineage>
        <taxon>Eukaryota</taxon>
        <taxon>Viridiplantae</taxon>
        <taxon>Streptophyta</taxon>
        <taxon>Embryophyta</taxon>
        <taxon>Tracheophyta</taxon>
        <taxon>Spermatophyta</taxon>
        <taxon>Magnoliopsida</taxon>
        <taxon>eudicotyledons</taxon>
        <taxon>Gunneridae</taxon>
        <taxon>Pentapetalae</taxon>
        <taxon>rosids</taxon>
        <taxon>fabids</taxon>
        <taxon>Malpighiales</taxon>
        <taxon>Salicaceae</taxon>
        <taxon>Saliceae</taxon>
        <taxon>Populus</taxon>
    </lineage>
</organism>
<dbReference type="PANTHER" id="PTHR33064:SF37">
    <property type="entry name" value="RIBONUCLEASE H"/>
    <property type="match status" value="1"/>
</dbReference>
<dbReference type="InterPro" id="IPR051320">
    <property type="entry name" value="Viral_Replic_Matur_Polypro"/>
</dbReference>
<protein>
    <submittedName>
        <fullName evidence="1">Uncharacterized protein</fullName>
    </submittedName>
</protein>
<name>A0A4U5P3S1_POPAL</name>
<accession>A0A4U5P3S1</accession>
<evidence type="ECO:0000313" key="1">
    <source>
        <dbReference type="EMBL" id="TKR90836.1"/>
    </source>
</evidence>